<proteinExistence type="predicted"/>
<dbReference type="Proteomes" id="UP000039021">
    <property type="component" value="Unassembled WGS sequence"/>
</dbReference>
<organism evidence="1 2">
    <name type="scientific">Mycobacterium tuberculosis</name>
    <dbReference type="NCBI Taxonomy" id="1773"/>
    <lineage>
        <taxon>Bacteria</taxon>
        <taxon>Bacillati</taxon>
        <taxon>Actinomycetota</taxon>
        <taxon>Actinomycetes</taxon>
        <taxon>Mycobacteriales</taxon>
        <taxon>Mycobacteriaceae</taxon>
        <taxon>Mycobacterium</taxon>
        <taxon>Mycobacterium tuberculosis complex</taxon>
    </lineage>
</organism>
<accession>A0A916LGD5</accession>
<dbReference type="EMBL" id="CSBK01003436">
    <property type="protein sequence ID" value="CPA91413.1"/>
    <property type="molecule type" value="Genomic_DNA"/>
</dbReference>
<evidence type="ECO:0000313" key="2">
    <source>
        <dbReference type="Proteomes" id="UP000039021"/>
    </source>
</evidence>
<name>A0A916LGD5_MYCTX</name>
<dbReference type="AlphaFoldDB" id="A0A916LGD5"/>
<evidence type="ECO:0000313" key="1">
    <source>
        <dbReference type="EMBL" id="CPA91413.1"/>
    </source>
</evidence>
<protein>
    <submittedName>
        <fullName evidence="1">Uncharacterized protein</fullName>
    </submittedName>
</protein>
<comment type="caution">
    <text evidence="1">The sequence shown here is derived from an EMBL/GenBank/DDBJ whole genome shotgun (WGS) entry which is preliminary data.</text>
</comment>
<sequence length="40" mass="3969">MASTYASPSMIATSVVVSARASNRAAPTICGKITSDAPAL</sequence>
<reference evidence="2" key="1">
    <citation type="submission" date="2015-03" db="EMBL/GenBank/DDBJ databases">
        <authorList>
            <consortium name="Pathogen Informatics"/>
        </authorList>
    </citation>
    <scope>NUCLEOTIDE SEQUENCE [LARGE SCALE GENOMIC DNA]</scope>
    <source>
        <strain evidence="2">N09902308</strain>
    </source>
</reference>
<gene>
    <name evidence="1" type="ORF">ERS007739_04944</name>
</gene>